<reference evidence="1 2" key="1">
    <citation type="journal article" date="2015" name="BMC Genomics">
        <title>Genome mining reveals unlocked bioactive potential of marine Gram-negative bacteria.</title>
        <authorList>
            <person name="Machado H."/>
            <person name="Sonnenschein E.C."/>
            <person name="Melchiorsen J."/>
            <person name="Gram L."/>
        </authorList>
    </citation>
    <scope>NUCLEOTIDE SEQUENCE [LARGE SCALE GENOMIC DNA]</scope>
    <source>
        <strain evidence="1 2">S2471</strain>
    </source>
</reference>
<dbReference type="AlphaFoldDB" id="A0A0F4QE70"/>
<sequence length="73" mass="7894">MSIKSKIDCPECGMPIHFESSLLLAGQAFCCANPSCGVTISLTATDKEVVSDAFDKFEKMRNDATQQAGRYDA</sequence>
<dbReference type="Proteomes" id="UP000033452">
    <property type="component" value="Unassembled WGS sequence"/>
</dbReference>
<organism evidence="1 2">
    <name type="scientific">Pseudoalteromonas rubra</name>
    <dbReference type="NCBI Taxonomy" id="43658"/>
    <lineage>
        <taxon>Bacteria</taxon>
        <taxon>Pseudomonadati</taxon>
        <taxon>Pseudomonadota</taxon>
        <taxon>Gammaproteobacteria</taxon>
        <taxon>Alteromonadales</taxon>
        <taxon>Pseudoalteromonadaceae</taxon>
        <taxon>Pseudoalteromonas</taxon>
    </lineage>
</organism>
<dbReference type="RefSeq" id="WP_046007111.1">
    <property type="nucleotide sequence ID" value="NZ_JXYA01000065.1"/>
</dbReference>
<comment type="caution">
    <text evidence="1">The sequence shown here is derived from an EMBL/GenBank/DDBJ whole genome shotgun (WGS) entry which is preliminary data.</text>
</comment>
<evidence type="ECO:0000313" key="1">
    <source>
        <dbReference type="EMBL" id="KJZ05600.1"/>
    </source>
</evidence>
<name>A0A0F4QE70_9GAMM</name>
<dbReference type="EMBL" id="JXYA01000065">
    <property type="protein sequence ID" value="KJZ05600.1"/>
    <property type="molecule type" value="Genomic_DNA"/>
</dbReference>
<accession>A0A0F4QE70</accession>
<protein>
    <submittedName>
        <fullName evidence="1">Uncharacterized protein</fullName>
    </submittedName>
</protein>
<dbReference type="OrthoDB" id="771388at2"/>
<keyword evidence="2" id="KW-1185">Reference proteome</keyword>
<evidence type="ECO:0000313" key="2">
    <source>
        <dbReference type="Proteomes" id="UP000033452"/>
    </source>
</evidence>
<gene>
    <name evidence="1" type="ORF">TW77_21995</name>
</gene>
<dbReference type="PATRIC" id="fig|43658.5.peg.4635"/>
<proteinExistence type="predicted"/>